<evidence type="ECO:0000256" key="3">
    <source>
        <dbReference type="ARBA" id="ARBA00013253"/>
    </source>
</evidence>
<dbReference type="AlphaFoldDB" id="A0A1F6TNC8"/>
<feature type="domain" description="7,8-dihydro-6-hydroxymethylpterin-pyrophosphokinase" evidence="13">
    <location>
        <begin position="97"/>
        <end position="108"/>
    </location>
</feature>
<keyword evidence="7 14" id="KW-0418">Kinase</keyword>
<dbReference type="PANTHER" id="PTHR43071">
    <property type="entry name" value="2-AMINO-4-HYDROXY-6-HYDROXYMETHYLDIHYDROPTERIDINE PYROPHOSPHOKINASE"/>
    <property type="match status" value="1"/>
</dbReference>
<comment type="caution">
    <text evidence="14">The sequence shown here is derived from an EMBL/GenBank/DDBJ whole genome shotgun (WGS) entry which is preliminary data.</text>
</comment>
<protein>
    <recommendedName>
        <fullName evidence="4">2-amino-4-hydroxy-6-hydroxymethyldihydropteridine pyrophosphokinase</fullName>
        <ecNumber evidence="3">2.7.6.3</ecNumber>
    </recommendedName>
    <alternativeName>
        <fullName evidence="11">6-hydroxymethyl-7,8-dihydropterin pyrophosphokinase</fullName>
    </alternativeName>
    <alternativeName>
        <fullName evidence="12">7,8-dihydro-6-hydroxymethylpterin-pyrophosphokinase</fullName>
    </alternativeName>
</protein>
<keyword evidence="5" id="KW-0808">Transferase</keyword>
<comment type="pathway">
    <text evidence="1">Cofactor biosynthesis; tetrahydrofolate biosynthesis; 2-amino-4-hydroxy-6-hydroxymethyl-7,8-dihydropteridine diphosphate from 7,8-dihydroneopterin triphosphate: step 4/4.</text>
</comment>
<comment type="function">
    <text evidence="10">Catalyzes the transfer of pyrophosphate from adenosine triphosphate (ATP) to 6-hydroxymethyl-7,8-dihydropterin, an enzymatic step in folate biosynthesis pathway.</text>
</comment>
<dbReference type="EMBL" id="MFSU01000077">
    <property type="protein sequence ID" value="OGI46623.1"/>
    <property type="molecule type" value="Genomic_DNA"/>
</dbReference>
<evidence type="ECO:0000256" key="2">
    <source>
        <dbReference type="ARBA" id="ARBA00005810"/>
    </source>
</evidence>
<evidence type="ECO:0000256" key="12">
    <source>
        <dbReference type="ARBA" id="ARBA00033413"/>
    </source>
</evidence>
<dbReference type="SUPFAM" id="SSF55083">
    <property type="entry name" value="6-hydroxymethyl-7,8-dihydropterin pyrophosphokinase, HPPK"/>
    <property type="match status" value="1"/>
</dbReference>
<evidence type="ECO:0000256" key="6">
    <source>
        <dbReference type="ARBA" id="ARBA00022741"/>
    </source>
</evidence>
<dbReference type="PROSITE" id="PS00794">
    <property type="entry name" value="HPPK"/>
    <property type="match status" value="1"/>
</dbReference>
<evidence type="ECO:0000256" key="5">
    <source>
        <dbReference type="ARBA" id="ARBA00022679"/>
    </source>
</evidence>
<evidence type="ECO:0000256" key="9">
    <source>
        <dbReference type="ARBA" id="ARBA00022909"/>
    </source>
</evidence>
<keyword evidence="9" id="KW-0289">Folate biosynthesis</keyword>
<evidence type="ECO:0000256" key="8">
    <source>
        <dbReference type="ARBA" id="ARBA00022840"/>
    </source>
</evidence>
<dbReference type="PANTHER" id="PTHR43071:SF1">
    <property type="entry name" value="2-AMINO-4-HYDROXY-6-HYDROXYMETHYLDIHYDROPTERIDINE PYROPHOSPHOKINASE"/>
    <property type="match status" value="1"/>
</dbReference>
<name>A0A1F6TNC8_9PROT</name>
<keyword evidence="6" id="KW-0547">Nucleotide-binding</keyword>
<dbReference type="InterPro" id="IPR000550">
    <property type="entry name" value="Hppk"/>
</dbReference>
<comment type="similarity">
    <text evidence="2">Belongs to the HPPK family.</text>
</comment>
<evidence type="ECO:0000313" key="14">
    <source>
        <dbReference type="EMBL" id="OGI46623.1"/>
    </source>
</evidence>
<sequence length="169" mass="18102">MSADAASFVTVYIGLGANLGNPSEQVRLGMTALAALAPTRGLRCSALYRSAPVGPVRDQPDFVNAVCALQTSLTAEALMRALIEIERRHGRVRDAGKGGPRSLDLDLLLYGQEVIRSPQLTVPHPRLHERAFVLAPLTELDPELTIPGRGRAADLLAACVGQRVEKLES</sequence>
<dbReference type="STRING" id="1817760.A2151_00690"/>
<evidence type="ECO:0000256" key="7">
    <source>
        <dbReference type="ARBA" id="ARBA00022777"/>
    </source>
</evidence>
<evidence type="ECO:0000256" key="10">
    <source>
        <dbReference type="ARBA" id="ARBA00029409"/>
    </source>
</evidence>
<dbReference type="GO" id="GO:0005524">
    <property type="term" value="F:ATP binding"/>
    <property type="evidence" value="ECO:0007669"/>
    <property type="project" value="UniProtKB-KW"/>
</dbReference>
<gene>
    <name evidence="14" type="ORF">A2151_00690</name>
</gene>
<dbReference type="InterPro" id="IPR035907">
    <property type="entry name" value="Hppk_sf"/>
</dbReference>
<dbReference type="UniPathway" id="UPA00077">
    <property type="reaction ID" value="UER00155"/>
</dbReference>
<dbReference type="GO" id="GO:0003848">
    <property type="term" value="F:2-amino-4-hydroxy-6-hydroxymethyldihydropteridine diphosphokinase activity"/>
    <property type="evidence" value="ECO:0007669"/>
    <property type="project" value="UniProtKB-EC"/>
</dbReference>
<dbReference type="CDD" id="cd00483">
    <property type="entry name" value="HPPK"/>
    <property type="match status" value="1"/>
</dbReference>
<dbReference type="GO" id="GO:0016301">
    <property type="term" value="F:kinase activity"/>
    <property type="evidence" value="ECO:0007669"/>
    <property type="project" value="UniProtKB-KW"/>
</dbReference>
<dbReference type="Proteomes" id="UP000178885">
    <property type="component" value="Unassembled WGS sequence"/>
</dbReference>
<organism evidence="14 15">
    <name type="scientific">Candidatus Muproteobacteria bacterium RBG_16_65_34</name>
    <dbReference type="NCBI Taxonomy" id="1817760"/>
    <lineage>
        <taxon>Bacteria</taxon>
        <taxon>Pseudomonadati</taxon>
        <taxon>Pseudomonadota</taxon>
        <taxon>Candidatus Muproteobacteria</taxon>
    </lineage>
</organism>
<dbReference type="Pfam" id="PF01288">
    <property type="entry name" value="HPPK"/>
    <property type="match status" value="1"/>
</dbReference>
<evidence type="ECO:0000313" key="15">
    <source>
        <dbReference type="Proteomes" id="UP000178885"/>
    </source>
</evidence>
<keyword evidence="8" id="KW-0067">ATP-binding</keyword>
<evidence type="ECO:0000256" key="1">
    <source>
        <dbReference type="ARBA" id="ARBA00005051"/>
    </source>
</evidence>
<evidence type="ECO:0000256" key="4">
    <source>
        <dbReference type="ARBA" id="ARBA00016218"/>
    </source>
</evidence>
<dbReference type="Gene3D" id="3.30.70.560">
    <property type="entry name" value="7,8-Dihydro-6-hydroxymethylpterin-pyrophosphokinase HPPK"/>
    <property type="match status" value="1"/>
</dbReference>
<dbReference type="NCBIfam" id="TIGR01498">
    <property type="entry name" value="folK"/>
    <property type="match status" value="1"/>
</dbReference>
<evidence type="ECO:0000259" key="13">
    <source>
        <dbReference type="PROSITE" id="PS00794"/>
    </source>
</evidence>
<accession>A0A1F6TNC8</accession>
<evidence type="ECO:0000256" key="11">
    <source>
        <dbReference type="ARBA" id="ARBA00029766"/>
    </source>
</evidence>
<dbReference type="EC" id="2.7.6.3" evidence="3"/>
<proteinExistence type="inferred from homology"/>
<reference evidence="14 15" key="1">
    <citation type="journal article" date="2016" name="Nat. Commun.">
        <title>Thousands of microbial genomes shed light on interconnected biogeochemical processes in an aquifer system.</title>
        <authorList>
            <person name="Anantharaman K."/>
            <person name="Brown C.T."/>
            <person name="Hug L.A."/>
            <person name="Sharon I."/>
            <person name="Castelle C.J."/>
            <person name="Probst A.J."/>
            <person name="Thomas B.C."/>
            <person name="Singh A."/>
            <person name="Wilkins M.J."/>
            <person name="Karaoz U."/>
            <person name="Brodie E.L."/>
            <person name="Williams K.H."/>
            <person name="Hubbard S.S."/>
            <person name="Banfield J.F."/>
        </authorList>
    </citation>
    <scope>NUCLEOTIDE SEQUENCE [LARGE SCALE GENOMIC DNA]</scope>
</reference>
<dbReference type="GO" id="GO:0046654">
    <property type="term" value="P:tetrahydrofolate biosynthetic process"/>
    <property type="evidence" value="ECO:0007669"/>
    <property type="project" value="UniProtKB-UniPathway"/>
</dbReference>
<dbReference type="GO" id="GO:0046656">
    <property type="term" value="P:folic acid biosynthetic process"/>
    <property type="evidence" value="ECO:0007669"/>
    <property type="project" value="UniProtKB-KW"/>
</dbReference>